<evidence type="ECO:0000313" key="2">
    <source>
        <dbReference type="Proteomes" id="UP000307720"/>
    </source>
</evidence>
<dbReference type="Proteomes" id="UP000307720">
    <property type="component" value="Unassembled WGS sequence"/>
</dbReference>
<accession>A0AC61R3H2</accession>
<protein>
    <submittedName>
        <fullName evidence="1">LysR family transcriptional regulator</fullName>
    </submittedName>
</protein>
<keyword evidence="2" id="KW-1185">Reference proteome</keyword>
<sequence length="317" mass="36206">MDIKNLATFIQAAEMNSFTKAAQKLGYSQSTVSFQIKQLEEELNVRLFERISHTVALTEEGHELLRYAHQITRLTQELKDHMREEKDVRGHVRLAMADSLCTSMVSSGFRDFREQYPGISLKIITAETEEMFRLLNHNEVDAILTLDSHIYDAEYVIVKEEKVCTHFTAKAGTPVSRKKGLRIQELIQEPFLLTEKNMSYRRLMDEKLAGMSLEIQPILETGSAELISRLVETGEGVSFLPDYVTAQKAAEGKLVYLDVPGFEVEVWKQLLYHRDKWISRQLGSVLEYFSEKGFGEEALMYSSGKDAAKCSEEFVTV</sequence>
<reference evidence="1" key="1">
    <citation type="submission" date="2019-04" db="EMBL/GenBank/DDBJ databases">
        <title>Microbes associate with the intestines of laboratory mice.</title>
        <authorList>
            <person name="Navarre W."/>
            <person name="Wong E."/>
            <person name="Huang K."/>
            <person name="Tropini C."/>
            <person name="Ng K."/>
            <person name="Yu B."/>
        </authorList>
    </citation>
    <scope>NUCLEOTIDE SEQUENCE</scope>
    <source>
        <strain evidence="1">NM72_1-8</strain>
    </source>
</reference>
<comment type="caution">
    <text evidence="1">The sequence shown here is derived from an EMBL/GenBank/DDBJ whole genome shotgun (WGS) entry which is preliminary data.</text>
</comment>
<evidence type="ECO:0000313" key="1">
    <source>
        <dbReference type="EMBL" id="TGY00634.1"/>
    </source>
</evidence>
<proteinExistence type="predicted"/>
<dbReference type="EMBL" id="SRZB01000001">
    <property type="protein sequence ID" value="TGY00634.1"/>
    <property type="molecule type" value="Genomic_DNA"/>
</dbReference>
<gene>
    <name evidence="1" type="ORF">E5357_00175</name>
</gene>
<organism evidence="1 2">
    <name type="scientific">Hominisplanchenecus murintestinalis</name>
    <dbReference type="NCBI Taxonomy" id="2941517"/>
    <lineage>
        <taxon>Bacteria</taxon>
        <taxon>Bacillati</taxon>
        <taxon>Bacillota</taxon>
        <taxon>Clostridia</taxon>
        <taxon>Lachnospirales</taxon>
        <taxon>Lachnospiraceae</taxon>
        <taxon>Hominisplanchenecus</taxon>
    </lineage>
</organism>
<name>A0AC61R3H2_9FIRM</name>